<protein>
    <recommendedName>
        <fullName evidence="4">Secreted protein</fullName>
    </recommendedName>
</protein>
<evidence type="ECO:0000256" key="1">
    <source>
        <dbReference type="SAM" id="SignalP"/>
    </source>
</evidence>
<name>A0A8K0QVE2_9PLEO</name>
<proteinExistence type="predicted"/>
<feature type="chain" id="PRO_5035476422" description="Secreted protein" evidence="1">
    <location>
        <begin position="19"/>
        <end position="87"/>
    </location>
</feature>
<keyword evidence="3" id="KW-1185">Reference proteome</keyword>
<dbReference type="EMBL" id="JAGMVJ010000023">
    <property type="protein sequence ID" value="KAH7072331.1"/>
    <property type="molecule type" value="Genomic_DNA"/>
</dbReference>
<evidence type="ECO:0000313" key="3">
    <source>
        <dbReference type="Proteomes" id="UP000813461"/>
    </source>
</evidence>
<dbReference type="AlphaFoldDB" id="A0A8K0QVE2"/>
<accession>A0A8K0QVE2</accession>
<organism evidence="2 3">
    <name type="scientific">Paraphoma chrysanthemicola</name>
    <dbReference type="NCBI Taxonomy" id="798071"/>
    <lineage>
        <taxon>Eukaryota</taxon>
        <taxon>Fungi</taxon>
        <taxon>Dikarya</taxon>
        <taxon>Ascomycota</taxon>
        <taxon>Pezizomycotina</taxon>
        <taxon>Dothideomycetes</taxon>
        <taxon>Pleosporomycetidae</taxon>
        <taxon>Pleosporales</taxon>
        <taxon>Pleosporineae</taxon>
        <taxon>Phaeosphaeriaceae</taxon>
        <taxon>Paraphoma</taxon>
    </lineage>
</organism>
<reference evidence="2" key="1">
    <citation type="journal article" date="2021" name="Nat. Commun.">
        <title>Genetic determinants of endophytism in the Arabidopsis root mycobiome.</title>
        <authorList>
            <person name="Mesny F."/>
            <person name="Miyauchi S."/>
            <person name="Thiergart T."/>
            <person name="Pickel B."/>
            <person name="Atanasova L."/>
            <person name="Karlsson M."/>
            <person name="Huettel B."/>
            <person name="Barry K.W."/>
            <person name="Haridas S."/>
            <person name="Chen C."/>
            <person name="Bauer D."/>
            <person name="Andreopoulos W."/>
            <person name="Pangilinan J."/>
            <person name="LaButti K."/>
            <person name="Riley R."/>
            <person name="Lipzen A."/>
            <person name="Clum A."/>
            <person name="Drula E."/>
            <person name="Henrissat B."/>
            <person name="Kohler A."/>
            <person name="Grigoriev I.V."/>
            <person name="Martin F.M."/>
            <person name="Hacquard S."/>
        </authorList>
    </citation>
    <scope>NUCLEOTIDE SEQUENCE</scope>
    <source>
        <strain evidence="2">MPI-SDFR-AT-0120</strain>
    </source>
</reference>
<dbReference type="Proteomes" id="UP000813461">
    <property type="component" value="Unassembled WGS sequence"/>
</dbReference>
<evidence type="ECO:0008006" key="4">
    <source>
        <dbReference type="Google" id="ProtNLM"/>
    </source>
</evidence>
<gene>
    <name evidence="2" type="ORF">FB567DRAFT_200171</name>
</gene>
<keyword evidence="1" id="KW-0732">Signal</keyword>
<evidence type="ECO:0000313" key="2">
    <source>
        <dbReference type="EMBL" id="KAH7072331.1"/>
    </source>
</evidence>
<comment type="caution">
    <text evidence="2">The sequence shown here is derived from an EMBL/GenBank/DDBJ whole genome shotgun (WGS) entry which is preliminary data.</text>
</comment>
<sequence length="87" mass="9706">MAMVLSLCLLVLVQIVGSWDYAAKRVGRVCKNVSRSLFNVLRSLFKARSRGIGRIEACTSVSQGKYQDPVAAKCRSMNTYTETKAFR</sequence>
<feature type="signal peptide" evidence="1">
    <location>
        <begin position="1"/>
        <end position="18"/>
    </location>
</feature>